<dbReference type="Proteomes" id="UP000694865">
    <property type="component" value="Unplaced"/>
</dbReference>
<organism evidence="2 3">
    <name type="scientific">Saccoglossus kowalevskii</name>
    <name type="common">Acorn worm</name>
    <dbReference type="NCBI Taxonomy" id="10224"/>
    <lineage>
        <taxon>Eukaryota</taxon>
        <taxon>Metazoa</taxon>
        <taxon>Hemichordata</taxon>
        <taxon>Enteropneusta</taxon>
        <taxon>Harrimaniidae</taxon>
        <taxon>Saccoglossus</taxon>
    </lineage>
</organism>
<dbReference type="Pfam" id="PF10551">
    <property type="entry name" value="MULE"/>
    <property type="match status" value="1"/>
</dbReference>
<gene>
    <name evidence="3" type="primary">LOC100377344</name>
</gene>
<dbReference type="RefSeq" id="XP_002739538.2">
    <property type="nucleotide sequence ID" value="XM_002739492.2"/>
</dbReference>
<name>A0ABM0GXI8_SACKO</name>
<dbReference type="PANTHER" id="PTHR47160">
    <property type="entry name" value="PUTATIVE-RELATED"/>
    <property type="match status" value="1"/>
</dbReference>
<feature type="domain" description="MULE transposase" evidence="1">
    <location>
        <begin position="154"/>
        <end position="252"/>
    </location>
</feature>
<protein>
    <submittedName>
        <fullName evidence="3">Uncharacterized protein LOC100377344</fullName>
    </submittedName>
</protein>
<evidence type="ECO:0000259" key="1">
    <source>
        <dbReference type="Pfam" id="PF10551"/>
    </source>
</evidence>
<dbReference type="PANTHER" id="PTHR47160:SF10">
    <property type="entry name" value="MULE TRANSPOSASE DOMAIN-CONTAINING PROTEIN"/>
    <property type="match status" value="1"/>
</dbReference>
<evidence type="ECO:0000313" key="2">
    <source>
        <dbReference type="Proteomes" id="UP000694865"/>
    </source>
</evidence>
<sequence length="393" mass="46409">MAFLQPGLRGGNTRWIQVPKEQGLETEDFLEVSPHENHGPEDEAMKARAVICRMSEAVEADLSRPARRVYNACVQDEQQLEDVPNFGTVRTQLERRRAAHVPPIPCDIENVVIPGEWAETWGRGRQFLSHQDNDWGIMVFATNKNYRKLRECKVMYMDGTFKTCPRPYSQFFTIHGLYQGRVLPLVMVLMADKRIGAYRQVFQHVRAKVQQLTGHRLHLQRVVADYEISLMTVIDTEFRRTRISSCYFHFCQSLWRRIQRLGMARMYRQDQRLKKCIRMLMGIGYLPVAVVRMNFQNFVRRQSTQRLIVLYPALEDFIHYMETNYINANVTFPVHLWNVFNRDQDTRTDNHVEGFHTRWNNNVGRVHPSLWFFIRKMKDEQRLVEMTLAGIAR</sequence>
<evidence type="ECO:0000313" key="3">
    <source>
        <dbReference type="RefSeq" id="XP_002739538.2"/>
    </source>
</evidence>
<dbReference type="GeneID" id="100377344"/>
<reference evidence="3" key="1">
    <citation type="submission" date="2025-08" db="UniProtKB">
        <authorList>
            <consortium name="RefSeq"/>
        </authorList>
    </citation>
    <scope>IDENTIFICATION</scope>
    <source>
        <tissue evidence="3">Testes</tissue>
    </source>
</reference>
<proteinExistence type="predicted"/>
<dbReference type="InterPro" id="IPR018289">
    <property type="entry name" value="MULE_transposase_dom"/>
</dbReference>
<accession>A0ABM0GXI8</accession>
<keyword evidence="2" id="KW-1185">Reference proteome</keyword>